<feature type="domain" description="Glycosyltransferase subfamily 4-like N-terminal" evidence="2">
    <location>
        <begin position="35"/>
        <end position="173"/>
    </location>
</feature>
<dbReference type="EMBL" id="FRDL01000003">
    <property type="protein sequence ID" value="SHN62929.1"/>
    <property type="molecule type" value="Genomic_DNA"/>
</dbReference>
<dbReference type="Pfam" id="PF00534">
    <property type="entry name" value="Glycos_transf_1"/>
    <property type="match status" value="1"/>
</dbReference>
<evidence type="ECO:0000313" key="4">
    <source>
        <dbReference type="Proteomes" id="UP000184066"/>
    </source>
</evidence>
<accession>A0A1M7SWT6</accession>
<dbReference type="Proteomes" id="UP000184066">
    <property type="component" value="Unassembled WGS sequence"/>
</dbReference>
<proteinExistence type="predicted"/>
<evidence type="ECO:0000313" key="3">
    <source>
        <dbReference type="EMBL" id="SHN62929.1"/>
    </source>
</evidence>
<organism evidence="3 4">
    <name type="scientific">Oceanicella actignis</name>
    <dbReference type="NCBI Taxonomy" id="1189325"/>
    <lineage>
        <taxon>Bacteria</taxon>
        <taxon>Pseudomonadati</taxon>
        <taxon>Pseudomonadota</taxon>
        <taxon>Alphaproteobacteria</taxon>
        <taxon>Rhodobacterales</taxon>
        <taxon>Paracoccaceae</taxon>
        <taxon>Oceanicella</taxon>
    </lineage>
</organism>
<feature type="domain" description="Glycosyl transferase family 1" evidence="1">
    <location>
        <begin position="187"/>
        <end position="336"/>
    </location>
</feature>
<keyword evidence="3" id="KW-0808">Transferase</keyword>
<dbReference type="PANTHER" id="PTHR12526">
    <property type="entry name" value="GLYCOSYLTRANSFERASE"/>
    <property type="match status" value="1"/>
</dbReference>
<protein>
    <submittedName>
        <fullName evidence="3">Glycosyltransferase involved in cell wall bisynthesis</fullName>
    </submittedName>
</protein>
<dbReference type="CDD" id="cd03801">
    <property type="entry name" value="GT4_PimA-like"/>
    <property type="match status" value="1"/>
</dbReference>
<dbReference type="Pfam" id="PF13439">
    <property type="entry name" value="Glyco_transf_4"/>
    <property type="match status" value="1"/>
</dbReference>
<evidence type="ECO:0000259" key="2">
    <source>
        <dbReference type="Pfam" id="PF13439"/>
    </source>
</evidence>
<keyword evidence="4" id="KW-1185">Reference proteome</keyword>
<dbReference type="AlphaFoldDB" id="A0A1M7SWT6"/>
<dbReference type="STRING" id="1189325.SAMN04488119_101339"/>
<evidence type="ECO:0000259" key="1">
    <source>
        <dbReference type="Pfam" id="PF00534"/>
    </source>
</evidence>
<reference evidence="3 4" key="1">
    <citation type="submission" date="2016-12" db="EMBL/GenBank/DDBJ databases">
        <authorList>
            <person name="Song W.-J."/>
            <person name="Kurnit D.M."/>
        </authorList>
    </citation>
    <scope>NUCLEOTIDE SEQUENCE [LARGE SCALE GENOMIC DNA]</scope>
    <source>
        <strain evidence="3 4">CGMCC 1.10808</strain>
    </source>
</reference>
<dbReference type="InterPro" id="IPR028098">
    <property type="entry name" value="Glyco_trans_4-like_N"/>
</dbReference>
<dbReference type="Gene3D" id="3.40.50.2000">
    <property type="entry name" value="Glycogen Phosphorylase B"/>
    <property type="match status" value="2"/>
</dbReference>
<dbReference type="RefSeq" id="WP_072746902.1">
    <property type="nucleotide sequence ID" value="NZ_FOHL01000001.1"/>
</dbReference>
<sequence length="373" mass="38823">MRILHVLPDAEMGGGHVNALRLTAALAELAPGAAEARFLLPADASPTLRRAFAEAGASCAFGRHRGRRGLARLALDIAREGRGADIVHAHGLRAALAARMARAAGGGRFGLLYNVRGTHVASWRNQRLARALQGAALRGADAVALVSQADARLNAERYGLDAHPLAAVIPNGVAAPPGPPPADEARDLDVLFVGRLTAQKDPEAFARTLAHLTRLRGRAPRALVIGGGELEGALRARLAALGLDEVRLSPALPNAQVQQAMRRARLLVMTSRWEGLPTVAIEAALNGAAPVGFDVFAETIPPALRAPLVAPARDPAALAALAAALLDAPERRAALAGALREHALAAFSPEAMARGYLALYARINPARSASTVP</sequence>
<dbReference type="SUPFAM" id="SSF53756">
    <property type="entry name" value="UDP-Glycosyltransferase/glycogen phosphorylase"/>
    <property type="match status" value="1"/>
</dbReference>
<name>A0A1M7SWT6_9RHOB</name>
<gene>
    <name evidence="3" type="ORF">SAMN05216200_103341</name>
</gene>
<dbReference type="PANTHER" id="PTHR12526:SF636">
    <property type="entry name" value="BLL3647 PROTEIN"/>
    <property type="match status" value="1"/>
</dbReference>
<dbReference type="GO" id="GO:0016757">
    <property type="term" value="F:glycosyltransferase activity"/>
    <property type="evidence" value="ECO:0007669"/>
    <property type="project" value="InterPro"/>
</dbReference>
<dbReference type="InterPro" id="IPR001296">
    <property type="entry name" value="Glyco_trans_1"/>
</dbReference>